<proteinExistence type="inferred from homology"/>
<reference evidence="3 4" key="1">
    <citation type="submission" date="2021-01" db="EMBL/GenBank/DDBJ databases">
        <title>Genomic Encyclopedia of Type Strains, Phase IV (KMG-IV): sequencing the most valuable type-strain genomes for metagenomic binning, comparative biology and taxonomic classification.</title>
        <authorList>
            <person name="Goeker M."/>
        </authorList>
    </citation>
    <scope>NUCLEOTIDE SEQUENCE [LARGE SCALE GENOMIC DNA]</scope>
    <source>
        <strain evidence="3 4">DSM 25540</strain>
    </source>
</reference>
<dbReference type="PANTHER" id="PTHR33392">
    <property type="entry name" value="POLYISOPRENYL-TEICHOIC ACID--PEPTIDOGLYCAN TEICHOIC ACID TRANSFERASE TAGU"/>
    <property type="match status" value="1"/>
</dbReference>
<comment type="similarity">
    <text evidence="1">Belongs to the LytR/CpsA/Psr (LCP) family.</text>
</comment>
<accession>A0ABS2P7C1</accession>
<evidence type="ECO:0000313" key="3">
    <source>
        <dbReference type="EMBL" id="MBM7631290.1"/>
    </source>
</evidence>
<sequence>MEEEKQSRTLQRRKMRRRRRRKRIAVFFITVATLLFLVVGGGLTWAWSQISGLTNDTFNPLPREVSDLRPDQESVNIQDDHVSVLFLGVDSREGAVSGRSDAMILATFNRDDSSVKMLSIPRDSYVEIPGRGSERISHAHAYGEHDLAVETVENFLDVPVDYYATINFQAFIEIVDTFGGITVDSDISFSEQDSEHNPDAIFIEEGVQELNGEEALAYVRHRNTDGDLARGNRQTEVIASLINEATSISNISNYDDAFKSLENNMNHNIEGFQELIAFHSYASSLDSMERFQLEGTFERIDGSEVIVIDDTSLANARLKLRNHLELDDSEHP</sequence>
<dbReference type="NCBIfam" id="TIGR00350">
    <property type="entry name" value="lytR_cpsA_psr"/>
    <property type="match status" value="1"/>
</dbReference>
<feature type="domain" description="Cell envelope-related transcriptional attenuator" evidence="2">
    <location>
        <begin position="99"/>
        <end position="246"/>
    </location>
</feature>
<evidence type="ECO:0000313" key="4">
    <source>
        <dbReference type="Proteomes" id="UP000741863"/>
    </source>
</evidence>
<keyword evidence="4" id="KW-1185">Reference proteome</keyword>
<comment type="caution">
    <text evidence="3">The sequence shown here is derived from an EMBL/GenBank/DDBJ whole genome shotgun (WGS) entry which is preliminary data.</text>
</comment>
<dbReference type="InterPro" id="IPR004474">
    <property type="entry name" value="LytR_CpsA_psr"/>
</dbReference>
<dbReference type="InterPro" id="IPR050922">
    <property type="entry name" value="LytR/CpsA/Psr_CW_biosynth"/>
</dbReference>
<name>A0ABS2P7C1_9BACL</name>
<organism evidence="3 4">
    <name type="scientific">Geomicrobium sediminis</name>
    <dbReference type="NCBI Taxonomy" id="1347788"/>
    <lineage>
        <taxon>Bacteria</taxon>
        <taxon>Bacillati</taxon>
        <taxon>Bacillota</taxon>
        <taxon>Bacilli</taxon>
        <taxon>Bacillales</taxon>
        <taxon>Geomicrobium</taxon>
    </lineage>
</organism>
<evidence type="ECO:0000259" key="2">
    <source>
        <dbReference type="Pfam" id="PF03816"/>
    </source>
</evidence>
<dbReference type="PANTHER" id="PTHR33392:SF3">
    <property type="entry name" value="POLYISOPRENYL-TEICHOIC ACID--PEPTIDOGLYCAN TEICHOIC ACID TRANSFERASE TAGT"/>
    <property type="match status" value="1"/>
</dbReference>
<dbReference type="RefSeq" id="WP_204695447.1">
    <property type="nucleotide sequence ID" value="NZ_JAFBEC010000001.1"/>
</dbReference>
<evidence type="ECO:0000256" key="1">
    <source>
        <dbReference type="ARBA" id="ARBA00006068"/>
    </source>
</evidence>
<dbReference type="EMBL" id="JAFBEC010000001">
    <property type="protein sequence ID" value="MBM7631290.1"/>
    <property type="molecule type" value="Genomic_DNA"/>
</dbReference>
<dbReference type="Gene3D" id="3.40.630.190">
    <property type="entry name" value="LCP protein"/>
    <property type="match status" value="1"/>
</dbReference>
<dbReference type="Proteomes" id="UP000741863">
    <property type="component" value="Unassembled WGS sequence"/>
</dbReference>
<dbReference type="Pfam" id="PF03816">
    <property type="entry name" value="LytR_cpsA_psr"/>
    <property type="match status" value="1"/>
</dbReference>
<gene>
    <name evidence="3" type="ORF">JOD17_000381</name>
</gene>
<protein>
    <submittedName>
        <fullName evidence="3">LCP family protein required for cell wall assembly</fullName>
    </submittedName>
</protein>